<dbReference type="InterPro" id="IPR013096">
    <property type="entry name" value="Cupin_2"/>
</dbReference>
<evidence type="ECO:0000313" key="2">
    <source>
        <dbReference type="EMBL" id="OXS77451.1"/>
    </source>
</evidence>
<reference evidence="3" key="1">
    <citation type="submission" date="2017-03" db="EMBL/GenBank/DDBJ databases">
        <title>Bacillus sp. V-88(T) DSM27956, whole genome shotgun sequencing project.</title>
        <authorList>
            <person name="Dastager S.G."/>
            <person name="Neurgaonkar P.S."/>
            <person name="Dharne M.S."/>
        </authorList>
    </citation>
    <scope>NUCLEOTIDE SEQUENCE [LARGE SCALE GENOMIC DNA]</scope>
    <source>
        <strain evidence="3">DSM 25145</strain>
    </source>
</reference>
<dbReference type="InterPro" id="IPR011051">
    <property type="entry name" value="RmlC_Cupin_sf"/>
</dbReference>
<dbReference type="InterPro" id="IPR014710">
    <property type="entry name" value="RmlC-like_jellyroll"/>
</dbReference>
<dbReference type="Gene3D" id="2.60.120.10">
    <property type="entry name" value="Jelly Rolls"/>
    <property type="match status" value="1"/>
</dbReference>
<name>A0ABX4E820_9BACI</name>
<proteinExistence type="predicted"/>
<accession>A0ABX4E820</accession>
<evidence type="ECO:0000313" key="3">
    <source>
        <dbReference type="Proteomes" id="UP000215545"/>
    </source>
</evidence>
<dbReference type="EMBL" id="MWSK01000005">
    <property type="protein sequence ID" value="OXS77451.1"/>
    <property type="molecule type" value="Genomic_DNA"/>
</dbReference>
<evidence type="ECO:0000259" key="1">
    <source>
        <dbReference type="Pfam" id="PF07883"/>
    </source>
</evidence>
<keyword evidence="3" id="KW-1185">Reference proteome</keyword>
<feature type="domain" description="Cupin type-2" evidence="1">
    <location>
        <begin position="55"/>
        <end position="101"/>
    </location>
</feature>
<protein>
    <recommendedName>
        <fullName evidence="1">Cupin type-2 domain-containing protein</fullName>
    </recommendedName>
</protein>
<sequence>MYPRENVRSEYFVLHDRGALPVHEHYHSAAGSLFYRSDCERNEGPSVVLKRRRSRFFLEGPIHLTLLEDEYELETGDSVKIPAYAKHRWENRGAREASILFSVTPPSF</sequence>
<comment type="caution">
    <text evidence="2">The sequence shown here is derived from an EMBL/GenBank/DDBJ whole genome shotgun (WGS) entry which is preliminary data.</text>
</comment>
<organism evidence="2 3">
    <name type="scientific">Domibacillus enclensis</name>
    <dbReference type="NCBI Taxonomy" id="1017273"/>
    <lineage>
        <taxon>Bacteria</taxon>
        <taxon>Bacillati</taxon>
        <taxon>Bacillota</taxon>
        <taxon>Bacilli</taxon>
        <taxon>Bacillales</taxon>
        <taxon>Bacillaceae</taxon>
        <taxon>Domibacillus</taxon>
    </lineage>
</organism>
<gene>
    <name evidence="2" type="ORF">B1B05_11480</name>
</gene>
<dbReference type="SUPFAM" id="SSF51182">
    <property type="entry name" value="RmlC-like cupins"/>
    <property type="match status" value="1"/>
</dbReference>
<dbReference type="Proteomes" id="UP000215545">
    <property type="component" value="Unassembled WGS sequence"/>
</dbReference>
<dbReference type="Pfam" id="PF07883">
    <property type="entry name" value="Cupin_2"/>
    <property type="match status" value="1"/>
</dbReference>